<protein>
    <submittedName>
        <fullName evidence="6">Sugar ABC transporter ATP-binding protein</fullName>
    </submittedName>
</protein>
<name>A0A7C1GNI7_9CREN</name>
<keyword evidence="3" id="KW-0547">Nucleotide-binding</keyword>
<dbReference type="SUPFAM" id="SSF52540">
    <property type="entry name" value="P-loop containing nucleoside triphosphate hydrolases"/>
    <property type="match status" value="2"/>
</dbReference>
<dbReference type="PROSITE" id="PS50893">
    <property type="entry name" value="ABC_TRANSPORTER_2"/>
    <property type="match status" value="2"/>
</dbReference>
<comment type="caution">
    <text evidence="6">The sequence shown here is derived from an EMBL/GenBank/DDBJ whole genome shotgun (WGS) entry which is preliminary data.</text>
</comment>
<dbReference type="SMART" id="SM00382">
    <property type="entry name" value="AAA"/>
    <property type="match status" value="2"/>
</dbReference>
<dbReference type="InterPro" id="IPR050107">
    <property type="entry name" value="ABC_carbohydrate_import_ATPase"/>
</dbReference>
<dbReference type="EMBL" id="DSAY01000008">
    <property type="protein sequence ID" value="HDP14252.1"/>
    <property type="molecule type" value="Genomic_DNA"/>
</dbReference>
<sequence length="504" mass="56468">MIIRLENISKYFPGTVALKDVTLELRGGEIHGLLGQNGAGKSTLVKIIYGIHQPDTGSIYLDGSKVLFKSPRDARMHGIILVHQELTLIPHLTVLENIALLGSLYNAPLFREFKQEEFYDKATKRFEELKVNIDPYARVMDLRASEKMLTQLIAALVMDARVLLLDEPTSPLIKEEIENLFEILRNLKGRGLVIVFITHRLEEAFEICDKITILRNGVKVGTFNTKELKVEDAIKMMLGTEVEVLSTSRKTINLVKEEQPLLRIEGLSTMPSKMGEIPLKSIDLEVYRGEVLVVFGLLGAGKTELGKSLIGLQRIKTGRIIFDGKEAHIKSPVDARRLGIIYLPEDRRNEGLFLGLSVLHNATISSLERFSKFFFIKSKDEKTEVLNYFRKLNVVMPSLADSVSKLSGGNQQKVLLSRALLAKPKLIVLDEPTIGIDVGAKIEIRRLVYELAKKEGISVLWLTSDVDEALGVADRIAVIYEGEIKKVVPNVNLTRDVLTSMLYN</sequence>
<keyword evidence="2" id="KW-0677">Repeat</keyword>
<dbReference type="Pfam" id="PF00005">
    <property type="entry name" value="ABC_tran"/>
    <property type="match status" value="2"/>
</dbReference>
<evidence type="ECO:0000256" key="3">
    <source>
        <dbReference type="ARBA" id="ARBA00022741"/>
    </source>
</evidence>
<dbReference type="CDD" id="cd03216">
    <property type="entry name" value="ABC_Carb_Monos_I"/>
    <property type="match status" value="1"/>
</dbReference>
<dbReference type="GO" id="GO:0016887">
    <property type="term" value="F:ATP hydrolysis activity"/>
    <property type="evidence" value="ECO:0007669"/>
    <property type="project" value="InterPro"/>
</dbReference>
<feature type="domain" description="ABC transporter" evidence="5">
    <location>
        <begin position="262"/>
        <end position="504"/>
    </location>
</feature>
<keyword evidence="4 6" id="KW-0067">ATP-binding</keyword>
<evidence type="ECO:0000256" key="2">
    <source>
        <dbReference type="ARBA" id="ARBA00022737"/>
    </source>
</evidence>
<dbReference type="InterPro" id="IPR003439">
    <property type="entry name" value="ABC_transporter-like_ATP-bd"/>
</dbReference>
<dbReference type="PANTHER" id="PTHR43790">
    <property type="entry name" value="CARBOHYDRATE TRANSPORT ATP-BINDING PROTEIN MG119-RELATED"/>
    <property type="match status" value="1"/>
</dbReference>
<reference evidence="6" key="1">
    <citation type="journal article" date="2020" name="mSystems">
        <title>Genome- and Community-Level Interaction Insights into Carbon Utilization and Element Cycling Functions of Hydrothermarchaeota in Hydrothermal Sediment.</title>
        <authorList>
            <person name="Zhou Z."/>
            <person name="Liu Y."/>
            <person name="Xu W."/>
            <person name="Pan J."/>
            <person name="Luo Z.H."/>
            <person name="Li M."/>
        </authorList>
    </citation>
    <scope>NUCLEOTIDE SEQUENCE [LARGE SCALE GENOMIC DNA]</scope>
    <source>
        <strain evidence="6">SpSt-116</strain>
    </source>
</reference>
<dbReference type="PROSITE" id="PS00211">
    <property type="entry name" value="ABC_TRANSPORTER_1"/>
    <property type="match status" value="1"/>
</dbReference>
<dbReference type="InterPro" id="IPR003593">
    <property type="entry name" value="AAA+_ATPase"/>
</dbReference>
<proteinExistence type="predicted"/>
<gene>
    <name evidence="6" type="ORF">ENN26_00550</name>
</gene>
<evidence type="ECO:0000259" key="5">
    <source>
        <dbReference type="PROSITE" id="PS50893"/>
    </source>
</evidence>
<dbReference type="InterPro" id="IPR017871">
    <property type="entry name" value="ABC_transporter-like_CS"/>
</dbReference>
<dbReference type="AlphaFoldDB" id="A0A7C1GNI7"/>
<feature type="domain" description="ABC transporter" evidence="5">
    <location>
        <begin position="3"/>
        <end position="241"/>
    </location>
</feature>
<dbReference type="GO" id="GO:0005524">
    <property type="term" value="F:ATP binding"/>
    <property type="evidence" value="ECO:0007669"/>
    <property type="project" value="UniProtKB-KW"/>
</dbReference>
<evidence type="ECO:0000256" key="1">
    <source>
        <dbReference type="ARBA" id="ARBA00022448"/>
    </source>
</evidence>
<evidence type="ECO:0000256" key="4">
    <source>
        <dbReference type="ARBA" id="ARBA00022840"/>
    </source>
</evidence>
<dbReference type="PANTHER" id="PTHR43790:SF9">
    <property type="entry name" value="GALACTOFURANOSE TRANSPORTER ATP-BINDING PROTEIN YTFR"/>
    <property type="match status" value="1"/>
</dbReference>
<dbReference type="CDD" id="cd03215">
    <property type="entry name" value="ABC_Carb_Monos_II"/>
    <property type="match status" value="1"/>
</dbReference>
<organism evidence="6">
    <name type="scientific">Thermofilum adornatum</name>
    <dbReference type="NCBI Taxonomy" id="1365176"/>
    <lineage>
        <taxon>Archaea</taxon>
        <taxon>Thermoproteota</taxon>
        <taxon>Thermoprotei</taxon>
        <taxon>Thermofilales</taxon>
        <taxon>Thermofilaceae</taxon>
        <taxon>Thermofilum</taxon>
    </lineage>
</organism>
<evidence type="ECO:0000313" key="6">
    <source>
        <dbReference type="EMBL" id="HDP14252.1"/>
    </source>
</evidence>
<accession>A0A7C1GNI7</accession>
<keyword evidence="1" id="KW-0813">Transport</keyword>
<dbReference type="InterPro" id="IPR027417">
    <property type="entry name" value="P-loop_NTPase"/>
</dbReference>
<dbReference type="Gene3D" id="3.40.50.300">
    <property type="entry name" value="P-loop containing nucleotide triphosphate hydrolases"/>
    <property type="match status" value="2"/>
</dbReference>